<proteinExistence type="predicted"/>
<reference evidence="2" key="1">
    <citation type="submission" date="2020-11" db="EMBL/GenBank/DDBJ databases">
        <authorList>
            <person name="Tran Van P."/>
        </authorList>
    </citation>
    <scope>NUCLEOTIDE SEQUENCE</scope>
</reference>
<accession>A0A7R9M3D0</accession>
<protein>
    <submittedName>
        <fullName evidence="2">Uncharacterized protein</fullName>
    </submittedName>
</protein>
<gene>
    <name evidence="2" type="ORF">ONB1V03_LOCUS9437</name>
</gene>
<feature type="compositionally biased region" description="Polar residues" evidence="1">
    <location>
        <begin position="1"/>
        <end position="26"/>
    </location>
</feature>
<feature type="compositionally biased region" description="Pro residues" evidence="1">
    <location>
        <begin position="38"/>
        <end position="51"/>
    </location>
</feature>
<evidence type="ECO:0000256" key="1">
    <source>
        <dbReference type="SAM" id="MobiDB-lite"/>
    </source>
</evidence>
<feature type="compositionally biased region" description="Polar residues" evidence="1">
    <location>
        <begin position="403"/>
        <end position="420"/>
    </location>
</feature>
<evidence type="ECO:0000313" key="2">
    <source>
        <dbReference type="EMBL" id="CAD7652778.1"/>
    </source>
</evidence>
<organism evidence="2">
    <name type="scientific">Oppiella nova</name>
    <dbReference type="NCBI Taxonomy" id="334625"/>
    <lineage>
        <taxon>Eukaryota</taxon>
        <taxon>Metazoa</taxon>
        <taxon>Ecdysozoa</taxon>
        <taxon>Arthropoda</taxon>
        <taxon>Chelicerata</taxon>
        <taxon>Arachnida</taxon>
        <taxon>Acari</taxon>
        <taxon>Acariformes</taxon>
        <taxon>Sarcoptiformes</taxon>
        <taxon>Oribatida</taxon>
        <taxon>Brachypylina</taxon>
        <taxon>Oppioidea</taxon>
        <taxon>Oppiidae</taxon>
        <taxon>Oppiella</taxon>
    </lineage>
</organism>
<dbReference type="AlphaFoldDB" id="A0A7R9M3D0"/>
<dbReference type="Proteomes" id="UP000728032">
    <property type="component" value="Unassembled WGS sequence"/>
</dbReference>
<keyword evidence="3" id="KW-1185">Reference proteome</keyword>
<sequence>MNNRLKSLIQSRQNQKELNSGQNHNSFGGGSGPVAQQQPPPQLSAPPPPLSSFPGQTFIVVQQQSSNGNNTSLSPHYGQTSVPQPNPDTGQQPQQQFLHMNWSQPAQEHMDTDSPYHKNTNGIIKYSLHDTNHTVNHTLSRQSPRPNSRSSPGRASRSPASSVKSEPMVTTTIPVNGMQSHHPNDQTIETEPFLVNTTTTMHPFNNNNNHSDLTTSMNTSTGIISSYNMSPTSQSQSPAFYPSSLYMPSIGLLDPSSPTVIMSVSGAGLDATKKSVADEQQSQTSVGHMMSGIDCGRIADPLDPSHQTGLTLMDLTSMTSFIKSDPMCDPTSSSSPFDSQHHHMMTSLSGPTATTVLPPVSTFLLPNFRDQNWWADRHIDRLKMNTKDPNDCECYAPDEREYNGSTSPSHATTLPASLSN</sequence>
<dbReference type="EMBL" id="CAJPVJ010005922">
    <property type="protein sequence ID" value="CAG2169965.1"/>
    <property type="molecule type" value="Genomic_DNA"/>
</dbReference>
<feature type="region of interest" description="Disordered" evidence="1">
    <location>
        <begin position="396"/>
        <end position="420"/>
    </location>
</feature>
<feature type="compositionally biased region" description="Polar residues" evidence="1">
    <location>
        <begin position="59"/>
        <end position="94"/>
    </location>
</feature>
<dbReference type="EMBL" id="OC920747">
    <property type="protein sequence ID" value="CAD7652778.1"/>
    <property type="molecule type" value="Genomic_DNA"/>
</dbReference>
<feature type="region of interest" description="Disordered" evidence="1">
    <location>
        <begin position="1"/>
        <end position="94"/>
    </location>
</feature>
<name>A0A7R9M3D0_9ACAR</name>
<dbReference type="OrthoDB" id="10476491at2759"/>
<feature type="region of interest" description="Disordered" evidence="1">
    <location>
        <begin position="136"/>
        <end position="168"/>
    </location>
</feature>
<feature type="compositionally biased region" description="Low complexity" evidence="1">
    <location>
        <begin position="140"/>
        <end position="162"/>
    </location>
</feature>
<evidence type="ECO:0000313" key="3">
    <source>
        <dbReference type="Proteomes" id="UP000728032"/>
    </source>
</evidence>